<reference evidence="1" key="1">
    <citation type="submission" date="2016-03" db="EMBL/GenBank/DDBJ databases">
        <title>Co-evolution between Pasteurellaceae and their hosts.</title>
        <authorList>
            <person name="Hansen M.J."/>
            <person name="Bojesen A.M."/>
            <person name="Planet P."/>
        </authorList>
    </citation>
    <scope>NUCLEOTIDE SEQUENCE</scope>
    <source>
        <strain evidence="1">146/S8/89</strain>
    </source>
</reference>
<dbReference type="Proteomes" id="UP001155500">
    <property type="component" value="Unassembled WGS sequence"/>
</dbReference>
<name>A0A9X4PI25_9PAST</name>
<comment type="caution">
    <text evidence="1">The sequence shown here is derived from an EMBL/GenBank/DDBJ whole genome shotgun (WGS) entry which is preliminary data.</text>
</comment>
<protein>
    <submittedName>
        <fullName evidence="1">Uncharacterized protein</fullName>
    </submittedName>
</protein>
<dbReference type="EMBL" id="LWID01000001">
    <property type="protein sequence ID" value="MDG6895600.1"/>
    <property type="molecule type" value="Genomic_DNA"/>
</dbReference>
<evidence type="ECO:0000313" key="1">
    <source>
        <dbReference type="EMBL" id="MDG6895600.1"/>
    </source>
</evidence>
<evidence type="ECO:0000313" key="2">
    <source>
        <dbReference type="Proteomes" id="UP001155500"/>
    </source>
</evidence>
<proteinExistence type="predicted"/>
<accession>A0A9X4PI25</accession>
<keyword evidence="2" id="KW-1185">Reference proteome</keyword>
<gene>
    <name evidence="1" type="ORF">A6A20_08175</name>
</gene>
<organism evidence="1 2">
    <name type="scientific">Volucribacter amazonae</name>
    <dbReference type="NCBI Taxonomy" id="256731"/>
    <lineage>
        <taxon>Bacteria</taxon>
        <taxon>Pseudomonadati</taxon>
        <taxon>Pseudomonadota</taxon>
        <taxon>Gammaproteobacteria</taxon>
        <taxon>Pasteurellales</taxon>
        <taxon>Pasteurellaceae</taxon>
        <taxon>Volucribacter</taxon>
    </lineage>
</organism>
<dbReference type="RefSeq" id="WP_279572978.1">
    <property type="nucleotide sequence ID" value="NZ_LWID01000001.1"/>
</dbReference>
<sequence>MVLIVFYKNGQKRYRGVSGTEYQYDLSLLADRQAYQLDLNAQMRDQQSVNLYREMENGGGIYE</sequence>
<dbReference type="AlphaFoldDB" id="A0A9X4PI25"/>